<feature type="region of interest" description="Disordered" evidence="1">
    <location>
        <begin position="903"/>
        <end position="932"/>
    </location>
</feature>
<accession>A0AAV7QT19</accession>
<dbReference type="InterPro" id="IPR040126">
    <property type="entry name" value="STOX1/2"/>
</dbReference>
<evidence type="ECO:0000313" key="3">
    <source>
        <dbReference type="EMBL" id="KAJ1143145.1"/>
    </source>
</evidence>
<dbReference type="InterPro" id="IPR019391">
    <property type="entry name" value="Storkhead-box_WHD"/>
</dbReference>
<name>A0AAV7QT19_PLEWA</name>
<evidence type="ECO:0000259" key="2">
    <source>
        <dbReference type="Pfam" id="PF10264"/>
    </source>
</evidence>
<dbReference type="GO" id="GO:0005634">
    <property type="term" value="C:nucleus"/>
    <property type="evidence" value="ECO:0007669"/>
    <property type="project" value="TreeGrafter"/>
</dbReference>
<feature type="region of interest" description="Disordered" evidence="1">
    <location>
        <begin position="494"/>
        <end position="528"/>
    </location>
</feature>
<feature type="compositionally biased region" description="Basic and acidic residues" evidence="1">
    <location>
        <begin position="504"/>
        <end position="528"/>
    </location>
</feature>
<dbReference type="Proteomes" id="UP001066276">
    <property type="component" value="Chromosome 6"/>
</dbReference>
<dbReference type="Pfam" id="PF10264">
    <property type="entry name" value="WHD_Storkhead"/>
    <property type="match status" value="1"/>
</dbReference>
<dbReference type="AlphaFoldDB" id="A0AAV7QT19"/>
<evidence type="ECO:0000256" key="1">
    <source>
        <dbReference type="SAM" id="MobiDB-lite"/>
    </source>
</evidence>
<dbReference type="PANTHER" id="PTHR22437:SF1">
    <property type="entry name" value="STORKHEAD-BOX PROTEIN 1"/>
    <property type="match status" value="1"/>
</dbReference>
<dbReference type="GO" id="GO:0000977">
    <property type="term" value="F:RNA polymerase II transcription regulatory region sequence-specific DNA binding"/>
    <property type="evidence" value="ECO:0007669"/>
    <property type="project" value="TreeGrafter"/>
</dbReference>
<comment type="caution">
    <text evidence="3">The sequence shown here is derived from an EMBL/GenBank/DDBJ whole genome shotgun (WGS) entry which is preliminary data.</text>
</comment>
<keyword evidence="4" id="KW-1185">Reference proteome</keyword>
<dbReference type="GO" id="GO:0005737">
    <property type="term" value="C:cytoplasm"/>
    <property type="evidence" value="ECO:0007669"/>
    <property type="project" value="TreeGrafter"/>
</dbReference>
<dbReference type="GO" id="GO:0006357">
    <property type="term" value="P:regulation of transcription by RNA polymerase II"/>
    <property type="evidence" value="ECO:0007669"/>
    <property type="project" value="InterPro"/>
</dbReference>
<proteinExistence type="predicted"/>
<reference evidence="3" key="1">
    <citation type="journal article" date="2022" name="bioRxiv">
        <title>Sequencing and chromosome-scale assembly of the giantPleurodeles waltlgenome.</title>
        <authorList>
            <person name="Brown T."/>
            <person name="Elewa A."/>
            <person name="Iarovenko S."/>
            <person name="Subramanian E."/>
            <person name="Araus A.J."/>
            <person name="Petzold A."/>
            <person name="Susuki M."/>
            <person name="Suzuki K.-i.T."/>
            <person name="Hayashi T."/>
            <person name="Toyoda A."/>
            <person name="Oliveira C."/>
            <person name="Osipova E."/>
            <person name="Leigh N.D."/>
            <person name="Simon A."/>
            <person name="Yun M.H."/>
        </authorList>
    </citation>
    <scope>NUCLEOTIDE SEQUENCE</scope>
    <source>
        <strain evidence="3">20211129_DDA</strain>
        <tissue evidence="3">Liver</tissue>
    </source>
</reference>
<organism evidence="3 4">
    <name type="scientific">Pleurodeles waltl</name>
    <name type="common">Iberian ribbed newt</name>
    <dbReference type="NCBI Taxonomy" id="8319"/>
    <lineage>
        <taxon>Eukaryota</taxon>
        <taxon>Metazoa</taxon>
        <taxon>Chordata</taxon>
        <taxon>Craniata</taxon>
        <taxon>Vertebrata</taxon>
        <taxon>Euteleostomi</taxon>
        <taxon>Amphibia</taxon>
        <taxon>Batrachia</taxon>
        <taxon>Caudata</taxon>
        <taxon>Salamandroidea</taxon>
        <taxon>Salamandridae</taxon>
        <taxon>Pleurodelinae</taxon>
        <taxon>Pleurodeles</taxon>
    </lineage>
</organism>
<dbReference type="PANTHER" id="PTHR22437">
    <property type="entry name" value="WINGED HELIX DOMAIN-CONTAINING PROTEIN"/>
    <property type="match status" value="1"/>
</dbReference>
<evidence type="ECO:0000313" key="4">
    <source>
        <dbReference type="Proteomes" id="UP001066276"/>
    </source>
</evidence>
<feature type="domain" description="Winged helix Storkhead-box1" evidence="2">
    <location>
        <begin position="108"/>
        <end position="186"/>
    </location>
</feature>
<sequence>MPLPPRVRLAPNSLALVLCPSKRGLTEPGGPEVFRLFQEANGRSFWDPRLVAAVNRVFFQGWLRGAVLLVLGESGDLEELKEAWARRALRAPRGYSIRAVGDVSPVHMSPVPQSQFIPLTEVLCCTISDMNADHVVVTQDALMETLLKHHPGMATPPQDVLYSTLGNLIKERKIYHTGEGYFIVTPQTYFITNNGENDNKWHVSEDNPPLSPCVTYLVSMTSCTDMAKGNLPTVSHCPSCHCYSDPLMLNVPEQSLIIHEQKDTKVPHEQAPWIQTCAVTSSVAHSTCEQSKPSVSMKQREKCSRKFVLGLFRRTLSKKEKSKKQYTTFAAQFPPEEWPVRDEDNVDNIPRDIEHEIIKRINPVLTVDNLVKHTVLMQKAERQKKYFSKGTSTEVLTARQKHYPKTGLRKKINKSTQHRKILQVGKEKYLFKNQKELLVEESVPSHDYQREHLPVHPSCVNNSSLTLKKQFKTKNALNGESHCIYKKRIDNPFQGAVPSPRAHQKCEMRKPRSGKEESSDQRSRSLDFRTAKCISNEEKHSNVERLTIESKEYNPFPIKCVTVNILKYPSSYRDSTEDPCKPKHFGEYTSNLNLTCVKPPNERENRQNKALMNDDVLAGNQKEAIKHPQTSKGTYPYDGPSVLYGLAQKTASHCHTVGIFDKFRLVEKITVPNQAGEPKHSISTDTACSELIDTACEGCADDDLSFYEKDVQDDVCSSLYLEENDSDENLGMRQVLHGHIHHMFTDTWDISNKKVAQTTGIPNSWNRQVISPQYSGEVHSFDLSYVKERNRQSDLQETLTSSQCQGLNEEMYLQNETSPSFYEKTDDGSLLNEHLQVSNIVDASIFDYYNESDMGSQAEVLQKSSNEIEEKSVCWSSDQQTEEMREHFEQNFKLFNTAHHTVMPSGCQREPNRLEGTENLSNTGDSGIDSPRARISLASSNSIILDGLKRRSILPNTGSMNANSKGTLSKKSLLQLTPVINV</sequence>
<dbReference type="EMBL" id="JANPWB010000010">
    <property type="protein sequence ID" value="KAJ1143145.1"/>
    <property type="molecule type" value="Genomic_DNA"/>
</dbReference>
<protein>
    <recommendedName>
        <fullName evidence="2">Winged helix Storkhead-box1 domain-containing protein</fullName>
    </recommendedName>
</protein>
<gene>
    <name evidence="3" type="ORF">NDU88_009456</name>
</gene>